<dbReference type="PANTHER" id="PTHR10457">
    <property type="entry name" value="MEVALONATE KINASE/GALACTOKINASE"/>
    <property type="match status" value="1"/>
</dbReference>
<dbReference type="InterPro" id="IPR014721">
    <property type="entry name" value="Ribsml_uS5_D2-typ_fold_subgr"/>
</dbReference>
<dbReference type="PANTHER" id="PTHR10457:SF7">
    <property type="entry name" value="GALACTOKINASE-RELATED"/>
    <property type="match status" value="1"/>
</dbReference>
<comment type="subcellular location">
    <subcellularLocation>
        <location evidence="11">Cytoplasm</location>
    </subcellularLocation>
</comment>
<keyword evidence="8 11" id="KW-0460">Magnesium</keyword>
<dbReference type="InterPro" id="IPR019741">
    <property type="entry name" value="Galactokinase_CS"/>
</dbReference>
<feature type="binding site" evidence="11">
    <location>
        <position position="139"/>
    </location>
    <ligand>
        <name>Mg(2+)</name>
        <dbReference type="ChEBI" id="CHEBI:18420"/>
    </ligand>
</feature>
<feature type="site" description="Transition state stabilizer" evidence="11">
    <location>
        <position position="39"/>
    </location>
</feature>
<feature type="domain" description="GHMP kinase C-terminal" evidence="14">
    <location>
        <begin position="294"/>
        <end position="371"/>
    </location>
</feature>
<dbReference type="NCBIfam" id="TIGR00131">
    <property type="entry name" value="gal_kin"/>
    <property type="match status" value="1"/>
</dbReference>
<keyword evidence="7 11" id="KW-0067">ATP-binding</keyword>
<dbReference type="InterPro" id="IPR006206">
    <property type="entry name" value="Mevalonate/galactokinase"/>
</dbReference>
<dbReference type="InterPro" id="IPR006203">
    <property type="entry name" value="GHMP_knse_ATP-bd_CS"/>
</dbReference>
<dbReference type="FunFam" id="3.30.230.10:FF:000017">
    <property type="entry name" value="Galactokinase"/>
    <property type="match status" value="1"/>
</dbReference>
<comment type="pathway">
    <text evidence="11">Carbohydrate metabolism; galactose metabolism.</text>
</comment>
<dbReference type="InterPro" id="IPR000705">
    <property type="entry name" value="Galactokinase"/>
</dbReference>
<evidence type="ECO:0000256" key="10">
    <source>
        <dbReference type="ARBA" id="ARBA00023277"/>
    </source>
</evidence>
<dbReference type="RefSeq" id="WP_005445161.1">
    <property type="nucleotide sequence ID" value="NZ_CM001466.1"/>
</dbReference>
<dbReference type="GO" id="GO:0004335">
    <property type="term" value="F:galactokinase activity"/>
    <property type="evidence" value="ECO:0007669"/>
    <property type="project" value="UniProtKB-UniRule"/>
</dbReference>
<dbReference type="PROSITE" id="PS00627">
    <property type="entry name" value="GHMP_KINASES_ATP"/>
    <property type="match status" value="1"/>
</dbReference>
<feature type="domain" description="GHMP kinase N-terminal" evidence="13">
    <location>
        <begin position="104"/>
        <end position="188"/>
    </location>
</feature>
<evidence type="ECO:0000259" key="14">
    <source>
        <dbReference type="Pfam" id="PF08544"/>
    </source>
</evidence>
<feature type="active site" description="Proton acceptor" evidence="11">
    <location>
        <position position="183"/>
    </location>
</feature>
<feature type="binding site" evidence="11">
    <location>
        <position position="79"/>
    </location>
    <ligand>
        <name>ATP</name>
        <dbReference type="ChEBI" id="CHEBI:30616"/>
    </ligand>
</feature>
<dbReference type="PRINTS" id="PR00473">
    <property type="entry name" value="GALCTOKINASE"/>
</dbReference>
<dbReference type="PRINTS" id="PR00959">
    <property type="entry name" value="MEVGALKINASE"/>
</dbReference>
<keyword evidence="6 11" id="KW-0418">Kinase</keyword>
<feature type="binding site" evidence="11">
    <location>
        <begin position="45"/>
        <end position="48"/>
    </location>
    <ligand>
        <name>substrate</name>
    </ligand>
</feature>
<keyword evidence="3 11" id="KW-0808">Transferase</keyword>
<evidence type="ECO:0000256" key="12">
    <source>
        <dbReference type="NCBIfam" id="TIGR00131"/>
    </source>
</evidence>
<evidence type="ECO:0000256" key="1">
    <source>
        <dbReference type="ARBA" id="ARBA00006566"/>
    </source>
</evidence>
<dbReference type="InterPro" id="IPR036554">
    <property type="entry name" value="GHMP_kinase_C_sf"/>
</dbReference>
<dbReference type="GO" id="GO:0005524">
    <property type="term" value="F:ATP binding"/>
    <property type="evidence" value="ECO:0007669"/>
    <property type="project" value="UniProtKB-UniRule"/>
</dbReference>
<dbReference type="Pfam" id="PF00288">
    <property type="entry name" value="GHMP_kinases_N"/>
    <property type="match status" value="1"/>
</dbReference>
<dbReference type="EC" id="2.7.1.6" evidence="11 12"/>
<comment type="similarity">
    <text evidence="1 11">Belongs to the GHMP kinase family. GalK subfamily.</text>
</comment>
<dbReference type="Gene3D" id="3.30.70.890">
    <property type="entry name" value="GHMP kinase, C-terminal domain"/>
    <property type="match status" value="1"/>
</dbReference>
<keyword evidence="2 11" id="KW-0963">Cytoplasm</keyword>
<dbReference type="InterPro" id="IPR022963">
    <property type="entry name" value="Galactokinase_bac"/>
</dbReference>
<name>H8G5X8_9PSEU</name>
<dbReference type="Pfam" id="PF10509">
    <property type="entry name" value="GalKase_gal_bdg"/>
    <property type="match status" value="1"/>
</dbReference>
<feature type="binding site" evidence="11">
    <location>
        <position position="171"/>
    </location>
    <ligand>
        <name>Mg(2+)</name>
        <dbReference type="ChEBI" id="CHEBI:18420"/>
    </ligand>
</feature>
<dbReference type="InterPro" id="IPR013750">
    <property type="entry name" value="GHMP_kinase_C_dom"/>
</dbReference>
<dbReference type="SUPFAM" id="SSF55060">
    <property type="entry name" value="GHMP Kinase, C-terminal domain"/>
    <property type="match status" value="1"/>
</dbReference>
<evidence type="ECO:0000256" key="6">
    <source>
        <dbReference type="ARBA" id="ARBA00022777"/>
    </source>
</evidence>
<dbReference type="InterPro" id="IPR006204">
    <property type="entry name" value="GHMP_kinase_N_dom"/>
</dbReference>
<feature type="domain" description="Galactokinase N-terminal" evidence="15">
    <location>
        <begin position="21"/>
        <end position="69"/>
    </location>
</feature>
<evidence type="ECO:0000256" key="5">
    <source>
        <dbReference type="ARBA" id="ARBA00022741"/>
    </source>
</evidence>
<dbReference type="EMBL" id="CM001466">
    <property type="protein sequence ID" value="EHY91255.1"/>
    <property type="molecule type" value="Genomic_DNA"/>
</dbReference>
<dbReference type="GO" id="GO:0006012">
    <property type="term" value="P:galactose metabolic process"/>
    <property type="evidence" value="ECO:0007669"/>
    <property type="project" value="UniProtKB-UniRule"/>
</dbReference>
<evidence type="ECO:0000256" key="2">
    <source>
        <dbReference type="ARBA" id="ARBA00022490"/>
    </source>
</evidence>
<comment type="function">
    <text evidence="11">Catalyzes the transfer of the gamma-phosphate of ATP to D-galactose to form alpha-D-galactose-1-phosphate (Gal-1-P).</text>
</comment>
<evidence type="ECO:0000256" key="11">
    <source>
        <dbReference type="HAMAP-Rule" id="MF_00246"/>
    </source>
</evidence>
<dbReference type="PIRSF" id="PIRSF000530">
    <property type="entry name" value="Galactokinase"/>
    <property type="match status" value="1"/>
</dbReference>
<keyword evidence="5 11" id="KW-0547">Nucleotide-binding</keyword>
<organism evidence="16 17">
    <name type="scientific">Saccharomonospora azurea NA-128</name>
    <dbReference type="NCBI Taxonomy" id="882081"/>
    <lineage>
        <taxon>Bacteria</taxon>
        <taxon>Bacillati</taxon>
        <taxon>Actinomycetota</taxon>
        <taxon>Actinomycetes</taxon>
        <taxon>Pseudonocardiales</taxon>
        <taxon>Pseudonocardiaceae</taxon>
        <taxon>Saccharomonospora</taxon>
    </lineage>
</organism>
<dbReference type="Proteomes" id="UP000004705">
    <property type="component" value="Chromosome"/>
</dbReference>
<protein>
    <recommendedName>
        <fullName evidence="11 12">Galactokinase</fullName>
        <ecNumber evidence="11 12">2.7.1.6</ecNumber>
    </recommendedName>
    <alternativeName>
        <fullName evidence="11">Galactose kinase</fullName>
    </alternativeName>
</protein>
<feature type="binding site" evidence="11">
    <location>
        <position position="235"/>
    </location>
    <ligand>
        <name>substrate</name>
    </ligand>
</feature>
<keyword evidence="9 11" id="KW-0299">Galactose metabolism</keyword>
<dbReference type="UniPathway" id="UPA00214"/>
<proteinExistence type="inferred from homology"/>
<evidence type="ECO:0000256" key="4">
    <source>
        <dbReference type="ARBA" id="ARBA00022723"/>
    </source>
</evidence>
<dbReference type="SUPFAM" id="SSF54211">
    <property type="entry name" value="Ribosomal protein S5 domain 2-like"/>
    <property type="match status" value="1"/>
</dbReference>
<comment type="catalytic activity">
    <reaction evidence="11">
        <text>alpha-D-galactose + ATP = alpha-D-galactose 1-phosphate + ADP + H(+)</text>
        <dbReference type="Rhea" id="RHEA:13553"/>
        <dbReference type="ChEBI" id="CHEBI:15378"/>
        <dbReference type="ChEBI" id="CHEBI:28061"/>
        <dbReference type="ChEBI" id="CHEBI:30616"/>
        <dbReference type="ChEBI" id="CHEBI:58336"/>
        <dbReference type="ChEBI" id="CHEBI:456216"/>
        <dbReference type="EC" id="2.7.1.6"/>
    </reaction>
</comment>
<dbReference type="InterPro" id="IPR020568">
    <property type="entry name" value="Ribosomal_Su5_D2-typ_SF"/>
</dbReference>
<dbReference type="GO" id="GO:0000287">
    <property type="term" value="F:magnesium ion binding"/>
    <property type="evidence" value="ECO:0007669"/>
    <property type="project" value="UniProtKB-UniRule"/>
</dbReference>
<keyword evidence="4 11" id="KW-0479">Metal-binding</keyword>
<dbReference type="InterPro" id="IPR019539">
    <property type="entry name" value="GalKase_N"/>
</dbReference>
<dbReference type="HOGENOM" id="CLU_017814_2_1_11"/>
<keyword evidence="17" id="KW-1185">Reference proteome</keyword>
<dbReference type="AlphaFoldDB" id="H8G5X8"/>
<reference evidence="16 17" key="1">
    <citation type="journal article" date="2012" name="Stand. Genomic Sci.">
        <title>Genome sequence of the soil bacterium Saccharomonospora azurea type strain (NA-128(T)).</title>
        <authorList>
            <person name="Klenk H.P."/>
            <person name="Held B."/>
            <person name="Lucas S."/>
            <person name="Lapidus A."/>
            <person name="Copeland A."/>
            <person name="Hammon N."/>
            <person name="Pitluck S."/>
            <person name="Goodwin L.A."/>
            <person name="Han C."/>
            <person name="Tapia R."/>
            <person name="Brambilla E.M."/>
            <person name="Potter G."/>
            <person name="Land M."/>
            <person name="Ivanova N."/>
            <person name="Rohde M."/>
            <person name="Goker M."/>
            <person name="Detter J.C."/>
            <person name="Kyrpides N.C."/>
            <person name="Woyke T."/>
        </authorList>
    </citation>
    <scope>NUCLEOTIDE SEQUENCE [LARGE SCALE GENOMIC DNA]</scope>
    <source>
        <strain evidence="16 17">NA-128</strain>
    </source>
</reference>
<dbReference type="HAMAP" id="MF_00246">
    <property type="entry name" value="Galactokinase"/>
    <property type="match status" value="1"/>
</dbReference>
<evidence type="ECO:0000256" key="7">
    <source>
        <dbReference type="ARBA" id="ARBA00022840"/>
    </source>
</evidence>
<evidence type="ECO:0000259" key="13">
    <source>
        <dbReference type="Pfam" id="PF00288"/>
    </source>
</evidence>
<evidence type="ECO:0000259" key="15">
    <source>
        <dbReference type="Pfam" id="PF10509"/>
    </source>
</evidence>
<accession>H8G5X8</accession>
<evidence type="ECO:0000313" key="16">
    <source>
        <dbReference type="EMBL" id="EHY91255.1"/>
    </source>
</evidence>
<dbReference type="FunFam" id="3.30.70.890:FF:000001">
    <property type="entry name" value="Galactokinase"/>
    <property type="match status" value="1"/>
</dbReference>
<evidence type="ECO:0000256" key="8">
    <source>
        <dbReference type="ARBA" id="ARBA00022842"/>
    </source>
</evidence>
<evidence type="ECO:0000256" key="9">
    <source>
        <dbReference type="ARBA" id="ARBA00023144"/>
    </source>
</evidence>
<evidence type="ECO:0000256" key="3">
    <source>
        <dbReference type="ARBA" id="ARBA00022679"/>
    </source>
</evidence>
<feature type="binding site" evidence="11">
    <location>
        <begin position="133"/>
        <end position="139"/>
    </location>
    <ligand>
        <name>ATP</name>
        <dbReference type="ChEBI" id="CHEBI:30616"/>
    </ligand>
</feature>
<dbReference type="Pfam" id="PF08544">
    <property type="entry name" value="GHMP_kinases_C"/>
    <property type="match status" value="1"/>
</dbReference>
<evidence type="ECO:0000313" key="17">
    <source>
        <dbReference type="Proteomes" id="UP000004705"/>
    </source>
</evidence>
<sequence>MIDERLSRTTEAPSAATVSTAFEDAFGRRPDGVWAAPGRVNVIGEHTDYNDGFVLPMALPQGVRAAAARTADDRVRVVSLQEPGEPVGFPVDVRPGDVTGWAAYVAGVVWSLRSAGHAVGGVDLAVDGDVPAGAGLSSSAALECSVACALNELFDLDIAPADLARLAQRAENDFVGMPCGVMDQMASVACEEGHLLFLDTRSLRAERVPFDTASHDRTLLVIDTRAPHRLVDGEYARRRAACEAAAETVGVRALRDVAVDDLPAVLPRLDDEQQRRVRHVVTENARVEDVVHRLRDGDLDGIGPLLTASHASLRDDYEVTVGELDTAVEAALSAGALGARMTGGGFGGCVIALVAADRAAAVFDAVREAFATAGYAEPTAFTAVPSPGAHRVR</sequence>
<dbReference type="PROSITE" id="PS00106">
    <property type="entry name" value="GALACTOKINASE"/>
    <property type="match status" value="1"/>
</dbReference>
<dbReference type="OrthoDB" id="250531at2"/>
<keyword evidence="10 11" id="KW-0119">Carbohydrate metabolism</keyword>
<dbReference type="Gene3D" id="3.30.230.10">
    <property type="match status" value="1"/>
</dbReference>
<dbReference type="GO" id="GO:0005829">
    <property type="term" value="C:cytosol"/>
    <property type="evidence" value="ECO:0007669"/>
    <property type="project" value="TreeGrafter"/>
</dbReference>
<gene>
    <name evidence="11" type="primary">galK</name>
    <name evidence="16" type="ORF">SacazDRAFT_04415</name>
</gene>